<reference evidence="1" key="1">
    <citation type="journal article" date="2002" name="Plant Physiol.">
        <title>Cloning and sequencing of cDNAs for hypothetical genes from chromosome 2 of Arabidopsis.</title>
        <authorList>
            <person name="Xiao Y.-L."/>
            <person name="Malik M."/>
            <person name="Whitelaw C.A."/>
            <person name="Town C.D."/>
        </authorList>
    </citation>
    <scope>NUCLEOTIDE SEQUENCE</scope>
</reference>
<organism evidence="1">
    <name type="scientific">Arabidopsis thaliana</name>
    <name type="common">Mouse-ear cress</name>
    <dbReference type="NCBI Taxonomy" id="3702"/>
    <lineage>
        <taxon>Eukaryota</taxon>
        <taxon>Viridiplantae</taxon>
        <taxon>Streptophyta</taxon>
        <taxon>Embryophyta</taxon>
        <taxon>Tracheophyta</taxon>
        <taxon>Spermatophyta</taxon>
        <taxon>Magnoliopsida</taxon>
        <taxon>eudicotyledons</taxon>
        <taxon>Gunneridae</taxon>
        <taxon>Pentapetalae</taxon>
        <taxon>rosids</taxon>
        <taxon>malvids</taxon>
        <taxon>Brassicales</taxon>
        <taxon>Brassicaceae</taxon>
        <taxon>Camelineae</taxon>
        <taxon>Arabidopsis</taxon>
    </lineage>
</organism>
<evidence type="ECO:0000313" key="2">
    <source>
        <dbReference type="EMBL" id="AAT69161.1"/>
    </source>
</evidence>
<gene>
    <name evidence="1" type="ordered locus">At2g15800/F19G14.20</name>
</gene>
<evidence type="ECO:0000313" key="1">
    <source>
        <dbReference type="EMBL" id="AAO37176.1"/>
    </source>
</evidence>
<accession>Q84X18</accession>
<sequence length="231" mass="26184">MVMDPDLMTWSIFDDSCKENGVNGEVESIWYKLPEEEIYSARVIGADKDGGIRELCREAMIGGEVDIYIVNAVSVPAAFPLPNDVVEDEELGVEDDDAEDIIDEEPAAETNECPERVQANGEDPVEERRHDDPRFEAFFDEIHNGTEAADDVVDDAAAEDINTVPEETVAEEVEDEDEFERQCYDVERPDHAMDTDDEWDAYDQAERSSSRQKFSKDKPPYIWMLQTFNSG</sequence>
<protein>
    <submittedName>
        <fullName evidence="1">Uncharacterized protein At2g15800/F19G14.20</fullName>
    </submittedName>
</protein>
<reference evidence="1" key="2">
    <citation type="submission" date="2003-01" db="EMBL/GenBank/DDBJ databases">
        <title>Reconstruction of cDNA sequences for hypothetical genes in Arabidopsis thaliana from 5' and 3' RACE products.</title>
        <authorList>
            <person name="Xiao Y."/>
            <person name="Smith S.R."/>
            <person name="Ishmael N."/>
            <person name="Kumar N."/>
            <person name="Redman J."/>
            <person name="Riedmuller S."/>
            <person name="Utterback T."/>
            <person name="Whitelaw C.A."/>
            <person name="Fraser C.M."/>
            <person name="Town C.D."/>
        </authorList>
    </citation>
    <scope>NUCLEOTIDE SEQUENCE</scope>
</reference>
<dbReference type="EMBL" id="AY219089">
    <property type="protein sequence ID" value="AAO37176.1"/>
    <property type="molecule type" value="mRNA"/>
</dbReference>
<name>Q84X18_ARATH</name>
<dbReference type="EMBL" id="AY649244">
    <property type="protein sequence ID" value="AAT69161.1"/>
    <property type="molecule type" value="Genomic_DNA"/>
</dbReference>
<proteinExistence type="evidence at transcript level"/>
<dbReference type="AlphaFoldDB" id="Q84X18"/>
<reference evidence="2" key="3">
    <citation type="submission" date="2004-06" db="EMBL/GenBank/DDBJ databases">
        <title>Arabidopsis thaliana ORF clones of hypothetical genes.</title>
        <authorList>
            <person name="Underwood B.A."/>
            <person name="Xiao Y."/>
            <person name="Moskal W."/>
            <person name="Torian U."/>
            <person name="Redman J."/>
            <person name="Wu H.C."/>
            <person name="Utterback T."/>
            <person name="Town C.D."/>
        </authorList>
    </citation>
    <scope>NUCLEOTIDE SEQUENCE</scope>
</reference>